<dbReference type="GO" id="GO:0006368">
    <property type="term" value="P:transcription elongation by RNA polymerase II"/>
    <property type="evidence" value="ECO:0007669"/>
    <property type="project" value="TreeGrafter"/>
</dbReference>
<dbReference type="PROSITE" id="PS50005">
    <property type="entry name" value="TPR"/>
    <property type="match status" value="1"/>
</dbReference>
<evidence type="ECO:0000256" key="2">
    <source>
        <dbReference type="ARBA" id="ARBA00022803"/>
    </source>
</evidence>
<dbReference type="SUPFAM" id="SSF48452">
    <property type="entry name" value="TPR-like"/>
    <property type="match status" value="1"/>
</dbReference>
<feature type="repeat" description="TPR" evidence="3">
    <location>
        <begin position="649"/>
        <end position="682"/>
    </location>
</feature>
<feature type="domain" description="GWxTD" evidence="5">
    <location>
        <begin position="49"/>
        <end position="155"/>
    </location>
</feature>
<keyword evidence="2 3" id="KW-0802">TPR repeat</keyword>
<dbReference type="InterPro" id="IPR011990">
    <property type="entry name" value="TPR-like_helical_dom_sf"/>
</dbReference>
<evidence type="ECO:0000256" key="1">
    <source>
        <dbReference type="ARBA" id="ARBA00022737"/>
    </source>
</evidence>
<keyword evidence="4" id="KW-0732">Signal</keyword>
<feature type="chain" id="PRO_5017574900" description="GWxTD domain-containing protein" evidence="4">
    <location>
        <begin position="25"/>
        <end position="697"/>
    </location>
</feature>
<dbReference type="SMART" id="SM00028">
    <property type="entry name" value="TPR"/>
    <property type="match status" value="3"/>
</dbReference>
<name>A0A3E2BPQ4_9BACT</name>
<dbReference type="InterPro" id="IPR030959">
    <property type="entry name" value="GWxTD_dom"/>
</dbReference>
<dbReference type="GO" id="GO:0000993">
    <property type="term" value="F:RNA polymerase II complex binding"/>
    <property type="evidence" value="ECO:0007669"/>
    <property type="project" value="TreeGrafter"/>
</dbReference>
<dbReference type="GO" id="GO:0006355">
    <property type="term" value="P:regulation of DNA-templated transcription"/>
    <property type="evidence" value="ECO:0007669"/>
    <property type="project" value="InterPro"/>
</dbReference>
<organism evidence="6 7">
    <name type="scientific">Candidatus Saccharicenans subterraneus</name>
    <dbReference type="NCBI Taxonomy" id="2508984"/>
    <lineage>
        <taxon>Bacteria</taxon>
        <taxon>Candidatus Aminicenantota</taxon>
        <taxon>Candidatus Aminicenantia</taxon>
        <taxon>Candidatus Aminicenantales</taxon>
        <taxon>Candidatus Saccharicenantaceae</taxon>
        <taxon>Candidatus Saccharicenans</taxon>
    </lineage>
</organism>
<dbReference type="InterPro" id="IPR019734">
    <property type="entry name" value="TPR_rpt"/>
</dbReference>
<comment type="caution">
    <text evidence="6">The sequence shown here is derived from an EMBL/GenBank/DDBJ whole genome shotgun (WGS) entry which is preliminary data.</text>
</comment>
<dbReference type="EMBL" id="QUAH01000002">
    <property type="protein sequence ID" value="RFT16694.1"/>
    <property type="molecule type" value="Genomic_DNA"/>
</dbReference>
<dbReference type="InterPro" id="IPR031101">
    <property type="entry name" value="Ctr9"/>
</dbReference>
<dbReference type="PANTHER" id="PTHR14027">
    <property type="entry name" value="RNA POLYMERASE-ASSOCIATED PROTEIN CTR9"/>
    <property type="match status" value="1"/>
</dbReference>
<proteinExistence type="predicted"/>
<dbReference type="PROSITE" id="PS50293">
    <property type="entry name" value="TPR_REGION"/>
    <property type="match status" value="1"/>
</dbReference>
<dbReference type="Gene3D" id="1.25.40.10">
    <property type="entry name" value="Tetratricopeptide repeat domain"/>
    <property type="match status" value="1"/>
</dbReference>
<dbReference type="PANTHER" id="PTHR14027:SF2">
    <property type="entry name" value="RNA POLYMERASE-ASSOCIATED PROTEIN CTR9 HOMOLOG"/>
    <property type="match status" value="1"/>
</dbReference>
<evidence type="ECO:0000256" key="3">
    <source>
        <dbReference type="PROSITE-ProRule" id="PRU00339"/>
    </source>
</evidence>
<evidence type="ECO:0000313" key="6">
    <source>
        <dbReference type="EMBL" id="RFT16694.1"/>
    </source>
</evidence>
<evidence type="ECO:0000313" key="7">
    <source>
        <dbReference type="Proteomes" id="UP000257323"/>
    </source>
</evidence>
<dbReference type="Pfam" id="PF20094">
    <property type="entry name" value="GWxTD_dom"/>
    <property type="match status" value="1"/>
</dbReference>
<dbReference type="Pfam" id="PF13181">
    <property type="entry name" value="TPR_8"/>
    <property type="match status" value="1"/>
</dbReference>
<protein>
    <recommendedName>
        <fullName evidence="5">GWxTD domain-containing protein</fullName>
    </recommendedName>
</protein>
<reference evidence="6 7" key="1">
    <citation type="submission" date="2018-08" db="EMBL/GenBank/DDBJ databases">
        <title>Genome analysis of the thermophilic bacterium of the candidate phylum Aminicenantes from deep subsurface aquifer revealed its physiology and ecological role.</title>
        <authorList>
            <person name="Kadnikov V.V."/>
            <person name="Mardanov A.V."/>
            <person name="Beletsky A.V."/>
            <person name="Karnachuk O.V."/>
            <person name="Ravin N.V."/>
        </authorList>
    </citation>
    <scope>NUCLEOTIDE SEQUENCE [LARGE SCALE GENOMIC DNA]</scope>
    <source>
        <strain evidence="6">BY38</strain>
    </source>
</reference>
<dbReference type="Proteomes" id="UP000257323">
    <property type="component" value="Unassembled WGS sequence"/>
</dbReference>
<sequence length="697" mass="80589">MKTRWSAVAIVVLFSLVLLPPPAASPGQAKPKSQKELVRALPDKYRKWLEEEVVYIISQKEKEVFLRLENDRQRDIFIEAFWKQRDPNPNTPENEFKIEHYRRIEYANQHFGKESPGPGWRSDMGKIYIMLGEPNSTEKYENLYDLYPTIIWFYQGMAEYGLPNAFSVVFYKPDGTGEYRLYSPIKDGPMKLMPHYSGDMTSYSEAFGKLIDIEPNVAKVSLSLIEGEPLTDLVPSISSDILINQKIPAAPTYKVRSTYAEKLFRYQDIIEVEYTANYIDSDALVSVYQSPSGIYYVHYLIEPKKLSLERNDNNYQTTVVINGIVTDMDGKPVYQFDRRVPLNLRGDQVSSIRDRQMSFQDVFPLIPGKYRLSILFKNFISKEFTSVETTLNIPERQLQMSPVLLSTRLARSSQYRGLNKAFLLNDLQFSPTPRNDFVLGDRMYAFFQVWGLSPQLRNSGSLNYEVVRENGEIVKSFSKKLTEYTEGNVFYEEFVLEGWNPANYTLRVNLQDGNGNILLSEKANFFISHLPVLPRSWVMTQPVDGDNSAVVQHALGLQYWNRKDLARARRYLEAAQKIDPAEPAYALDFCRLLFFEEKYQEVLNIALPFVNQGNKDFLEIAGESFQALKQYQQAIDYYKQYLAHFGTNVNVLNAIGECYYQLGDMDEALYAWERSLQIEPNQARIKDRVKAAKDKKK</sequence>
<accession>A0A3E2BPQ4</accession>
<dbReference type="AlphaFoldDB" id="A0A3E2BPQ4"/>
<evidence type="ECO:0000256" key="4">
    <source>
        <dbReference type="SAM" id="SignalP"/>
    </source>
</evidence>
<feature type="signal peptide" evidence="4">
    <location>
        <begin position="1"/>
        <end position="24"/>
    </location>
</feature>
<dbReference type="Pfam" id="PF14559">
    <property type="entry name" value="TPR_19"/>
    <property type="match status" value="1"/>
</dbReference>
<gene>
    <name evidence="6" type="ORF">OP8BY_1307</name>
</gene>
<dbReference type="NCBIfam" id="TIGR04514">
    <property type="entry name" value="GWxTD_dom"/>
    <property type="match status" value="1"/>
</dbReference>
<evidence type="ECO:0000259" key="5">
    <source>
        <dbReference type="Pfam" id="PF20094"/>
    </source>
</evidence>
<keyword evidence="1" id="KW-0677">Repeat</keyword>